<gene>
    <name evidence="1" type="ORF">NTEN_LOCUS12659</name>
</gene>
<accession>A0A6H5GUA1</accession>
<evidence type="ECO:0000313" key="1">
    <source>
        <dbReference type="EMBL" id="CAB0007374.1"/>
    </source>
</evidence>
<keyword evidence="2" id="KW-1185">Reference proteome</keyword>
<evidence type="ECO:0000313" key="2">
    <source>
        <dbReference type="Proteomes" id="UP000479000"/>
    </source>
</evidence>
<protein>
    <submittedName>
        <fullName evidence="1">Uncharacterized protein</fullName>
    </submittedName>
</protein>
<organism evidence="1 2">
    <name type="scientific">Nesidiocoris tenuis</name>
    <dbReference type="NCBI Taxonomy" id="355587"/>
    <lineage>
        <taxon>Eukaryota</taxon>
        <taxon>Metazoa</taxon>
        <taxon>Ecdysozoa</taxon>
        <taxon>Arthropoda</taxon>
        <taxon>Hexapoda</taxon>
        <taxon>Insecta</taxon>
        <taxon>Pterygota</taxon>
        <taxon>Neoptera</taxon>
        <taxon>Paraneoptera</taxon>
        <taxon>Hemiptera</taxon>
        <taxon>Heteroptera</taxon>
        <taxon>Panheteroptera</taxon>
        <taxon>Cimicomorpha</taxon>
        <taxon>Miridae</taxon>
        <taxon>Dicyphina</taxon>
        <taxon>Nesidiocoris</taxon>
    </lineage>
</organism>
<proteinExistence type="predicted"/>
<reference evidence="1 2" key="1">
    <citation type="submission" date="2020-02" db="EMBL/GenBank/DDBJ databases">
        <authorList>
            <person name="Ferguson B K."/>
        </authorList>
    </citation>
    <scope>NUCLEOTIDE SEQUENCE [LARGE SCALE GENOMIC DNA]</scope>
</reference>
<name>A0A6H5GUA1_9HEMI</name>
<sequence length="409" mass="47601">MELDPNRTLHPFLPDRKISIIRRSEFIFKTEFDSHVLQDLFYARVSRSTKKGREHDVCSPTEPYTPIQSSNEYTGMFSLKWFHISPQLKSRLAPNLDLFLGVGSARGKIATDPECIHIYRRLMNFDHFPRDRSLLLLLYASPSHHCQLKNFSPLSGQVHGCFRAYLPAKYEMVNDKTRMIFRLCPEKSLSTFEHSWRVNRRLPPDTFTSARGARPTTKGVACSWFHRRIAFRFSPSTTLTYLLSKEGKRWRIPSLSMYPRHYVNRLPHSCQPRNSTDRHGRRTTRGSRYWPMSSWHWPPGIQPIWVGVRCVLQSTERYRTQEDLERGANGARIRKHEVADERRISPEGTGLESFYGIIRLWHRVSSRQLPLTQFSISSCRCTNVNVTGQCVRSSAREVGFPKVQIDSTT</sequence>
<dbReference type="AlphaFoldDB" id="A0A6H5GUA1"/>
<dbReference type="EMBL" id="CADCXU010019027">
    <property type="protein sequence ID" value="CAB0007374.1"/>
    <property type="molecule type" value="Genomic_DNA"/>
</dbReference>
<dbReference type="Proteomes" id="UP000479000">
    <property type="component" value="Unassembled WGS sequence"/>
</dbReference>